<dbReference type="Proteomes" id="UP001631969">
    <property type="component" value="Unassembled WGS sequence"/>
</dbReference>
<sequence>MRRTWAICRKELQMYFYSPVAYVAFAFYFLLAGFFFANDFLSSFTVDMRPLMSNMILFYLFVIPLLTMRLVSEELRQGTDELLLTSPASLTEIVMGKYLAALLVHFLLVAFSLLYPLIMGTYGSLDQPVLWLSYLSLFLLGAAMMAVGLFCSSLSSHQMIAGIAAFAMLLLLWVIDWLGYSLFSSARDIFTQFSIVQRLTNLQKGIFDLPDVLFYVTMVAMFLVLSIQVLERKRWR</sequence>
<evidence type="ECO:0000313" key="2">
    <source>
        <dbReference type="Proteomes" id="UP001631969"/>
    </source>
</evidence>
<protein>
    <submittedName>
        <fullName evidence="1">ABC transporter permease</fullName>
    </submittedName>
</protein>
<proteinExistence type="predicted"/>
<gene>
    <name evidence="1" type="ORF">ACI1P1_20110</name>
</gene>
<name>A0ACC7P2Y9_9BACL</name>
<keyword evidence="2" id="KW-1185">Reference proteome</keyword>
<organism evidence="1 2">
    <name type="scientific">Paenibacillus mesotrionivorans</name>
    <dbReference type="NCBI Taxonomy" id="3160968"/>
    <lineage>
        <taxon>Bacteria</taxon>
        <taxon>Bacillati</taxon>
        <taxon>Bacillota</taxon>
        <taxon>Bacilli</taxon>
        <taxon>Bacillales</taxon>
        <taxon>Paenibacillaceae</taxon>
        <taxon>Paenibacillus</taxon>
    </lineage>
</organism>
<comment type="caution">
    <text evidence="1">The sequence shown here is derived from an EMBL/GenBank/DDBJ whole genome shotgun (WGS) entry which is preliminary data.</text>
</comment>
<dbReference type="EMBL" id="JBJURJ010000014">
    <property type="protein sequence ID" value="MFM9330609.1"/>
    <property type="molecule type" value="Genomic_DNA"/>
</dbReference>
<reference evidence="1" key="1">
    <citation type="submission" date="2024-12" db="EMBL/GenBank/DDBJ databases">
        <authorList>
            <person name="Wu N."/>
        </authorList>
    </citation>
    <scope>NUCLEOTIDE SEQUENCE</scope>
    <source>
        <strain evidence="1">P15</strain>
    </source>
</reference>
<evidence type="ECO:0000313" key="1">
    <source>
        <dbReference type="EMBL" id="MFM9330609.1"/>
    </source>
</evidence>
<accession>A0ACC7P2Y9</accession>